<dbReference type="InterPro" id="IPR036271">
    <property type="entry name" value="Tet_transcr_reg_TetR-rel_C_sf"/>
</dbReference>
<dbReference type="AlphaFoldDB" id="A0A7W8VFX5"/>
<dbReference type="EMBL" id="JACHDB010000001">
    <property type="protein sequence ID" value="MBB5434424.1"/>
    <property type="molecule type" value="Genomic_DNA"/>
</dbReference>
<dbReference type="RefSeq" id="WP_184395017.1">
    <property type="nucleotide sequence ID" value="NZ_BAAAJD010000053.1"/>
</dbReference>
<dbReference type="PANTHER" id="PTHR47506:SF1">
    <property type="entry name" value="HTH-TYPE TRANSCRIPTIONAL REGULATOR YJDC"/>
    <property type="match status" value="1"/>
</dbReference>
<evidence type="ECO:0000259" key="5">
    <source>
        <dbReference type="PROSITE" id="PS50977"/>
    </source>
</evidence>
<dbReference type="Proteomes" id="UP000572635">
    <property type="component" value="Unassembled WGS sequence"/>
</dbReference>
<protein>
    <submittedName>
        <fullName evidence="6">AcrR family transcriptional regulator</fullName>
    </submittedName>
</protein>
<feature type="DNA-binding region" description="H-T-H motif" evidence="4">
    <location>
        <begin position="29"/>
        <end position="48"/>
    </location>
</feature>
<keyword evidence="7" id="KW-1185">Reference proteome</keyword>
<dbReference type="InterPro" id="IPR009057">
    <property type="entry name" value="Homeodomain-like_sf"/>
</dbReference>
<keyword evidence="2 4" id="KW-0238">DNA-binding</keyword>
<keyword evidence="1" id="KW-0805">Transcription regulation</keyword>
<dbReference type="InterPro" id="IPR011075">
    <property type="entry name" value="TetR_C"/>
</dbReference>
<dbReference type="SUPFAM" id="SSF46689">
    <property type="entry name" value="Homeodomain-like"/>
    <property type="match status" value="1"/>
</dbReference>
<organism evidence="6 7">
    <name type="scientific">Nocardiopsis composta</name>
    <dbReference type="NCBI Taxonomy" id="157465"/>
    <lineage>
        <taxon>Bacteria</taxon>
        <taxon>Bacillati</taxon>
        <taxon>Actinomycetota</taxon>
        <taxon>Actinomycetes</taxon>
        <taxon>Streptosporangiales</taxon>
        <taxon>Nocardiopsidaceae</taxon>
        <taxon>Nocardiopsis</taxon>
    </lineage>
</organism>
<dbReference type="InterPro" id="IPR001647">
    <property type="entry name" value="HTH_TetR"/>
</dbReference>
<sequence length="198" mass="21426">MGRPRKFDEDEVVEAACRVFWRGGYDGTSTDDLCRATGLTRSSLYNSFTSKEELFVRALRRYAEERAERQTAVLEDQGRSGLERIRALLAMIVEDEMGGREQGRGSGCFTVNTQTSSARRNPAVAEVLDADLRKRLGVLEGAIRAGQADGSIAADRAPAELAWYVNSLVGGARVAGQAGVGREVLEGVMATGVRALEP</sequence>
<evidence type="ECO:0000313" key="7">
    <source>
        <dbReference type="Proteomes" id="UP000572635"/>
    </source>
</evidence>
<dbReference type="Pfam" id="PF00440">
    <property type="entry name" value="TetR_N"/>
    <property type="match status" value="1"/>
</dbReference>
<evidence type="ECO:0000313" key="6">
    <source>
        <dbReference type="EMBL" id="MBB5434424.1"/>
    </source>
</evidence>
<reference evidence="6 7" key="1">
    <citation type="submission" date="2020-08" db="EMBL/GenBank/DDBJ databases">
        <title>Sequencing the genomes of 1000 actinobacteria strains.</title>
        <authorList>
            <person name="Klenk H.-P."/>
        </authorList>
    </citation>
    <scope>NUCLEOTIDE SEQUENCE [LARGE SCALE GENOMIC DNA]</scope>
    <source>
        <strain evidence="6 7">DSM 44551</strain>
    </source>
</reference>
<accession>A0A7W8VFX5</accession>
<dbReference type="GO" id="GO:0003677">
    <property type="term" value="F:DNA binding"/>
    <property type="evidence" value="ECO:0007669"/>
    <property type="project" value="UniProtKB-UniRule"/>
</dbReference>
<dbReference type="Gene3D" id="1.10.10.60">
    <property type="entry name" value="Homeodomain-like"/>
    <property type="match status" value="1"/>
</dbReference>
<evidence type="ECO:0000256" key="1">
    <source>
        <dbReference type="ARBA" id="ARBA00023015"/>
    </source>
</evidence>
<name>A0A7W8VFX5_9ACTN</name>
<dbReference type="Pfam" id="PF16925">
    <property type="entry name" value="TetR_C_13"/>
    <property type="match status" value="1"/>
</dbReference>
<feature type="domain" description="HTH tetR-type" evidence="5">
    <location>
        <begin position="6"/>
        <end position="66"/>
    </location>
</feature>
<dbReference type="PROSITE" id="PS50977">
    <property type="entry name" value="HTH_TETR_2"/>
    <property type="match status" value="1"/>
</dbReference>
<dbReference type="PRINTS" id="PR00455">
    <property type="entry name" value="HTHTETR"/>
</dbReference>
<evidence type="ECO:0000256" key="4">
    <source>
        <dbReference type="PROSITE-ProRule" id="PRU00335"/>
    </source>
</evidence>
<dbReference type="SUPFAM" id="SSF48498">
    <property type="entry name" value="Tetracyclin repressor-like, C-terminal domain"/>
    <property type="match status" value="1"/>
</dbReference>
<dbReference type="Gene3D" id="1.10.357.10">
    <property type="entry name" value="Tetracycline Repressor, domain 2"/>
    <property type="match status" value="1"/>
</dbReference>
<keyword evidence="3" id="KW-0804">Transcription</keyword>
<gene>
    <name evidence="6" type="ORF">HDA36_004508</name>
</gene>
<evidence type="ECO:0000256" key="3">
    <source>
        <dbReference type="ARBA" id="ARBA00023163"/>
    </source>
</evidence>
<comment type="caution">
    <text evidence="6">The sequence shown here is derived from an EMBL/GenBank/DDBJ whole genome shotgun (WGS) entry which is preliminary data.</text>
</comment>
<evidence type="ECO:0000256" key="2">
    <source>
        <dbReference type="ARBA" id="ARBA00023125"/>
    </source>
</evidence>
<dbReference type="PANTHER" id="PTHR47506">
    <property type="entry name" value="TRANSCRIPTIONAL REGULATORY PROTEIN"/>
    <property type="match status" value="1"/>
</dbReference>
<proteinExistence type="predicted"/>